<dbReference type="EMBL" id="JASBWR010000044">
    <property type="protein sequence ID" value="KAJ9103656.1"/>
    <property type="molecule type" value="Genomic_DNA"/>
</dbReference>
<sequence length="211" mass="22447">MAKAASKRVAGNNDLYLAGLKKGPSSHKAAPPVGQVSAVLLRFIFRRPRFPGYFALFINVAAFAVSAALYNHLNKVGTAKKNPQTGQVVSAGADLDAKGLLEWAWDTIYITWACAILSAIIGEKVWYLWLAVPAIAAWKIYEIAKPIIAGIRGGQAGQGGAAGAAAMQADPAGAQVGAQGDEPISKRQAKLKARMEKGDKRVQQVERRRPA</sequence>
<evidence type="ECO:0000313" key="2">
    <source>
        <dbReference type="Proteomes" id="UP001241377"/>
    </source>
</evidence>
<proteinExistence type="predicted"/>
<organism evidence="1 2">
    <name type="scientific">Naganishia cerealis</name>
    <dbReference type="NCBI Taxonomy" id="610337"/>
    <lineage>
        <taxon>Eukaryota</taxon>
        <taxon>Fungi</taxon>
        <taxon>Dikarya</taxon>
        <taxon>Basidiomycota</taxon>
        <taxon>Agaricomycotina</taxon>
        <taxon>Tremellomycetes</taxon>
        <taxon>Filobasidiales</taxon>
        <taxon>Filobasidiaceae</taxon>
        <taxon>Naganishia</taxon>
    </lineage>
</organism>
<name>A0ACC2VX18_9TREE</name>
<keyword evidence="2" id="KW-1185">Reference proteome</keyword>
<evidence type="ECO:0000313" key="1">
    <source>
        <dbReference type="EMBL" id="KAJ9103656.1"/>
    </source>
</evidence>
<reference evidence="1" key="1">
    <citation type="submission" date="2023-04" db="EMBL/GenBank/DDBJ databases">
        <title>Draft Genome sequencing of Naganishia species isolated from polar environments using Oxford Nanopore Technology.</title>
        <authorList>
            <person name="Leo P."/>
            <person name="Venkateswaran K."/>
        </authorList>
    </citation>
    <scope>NUCLEOTIDE SEQUENCE</scope>
    <source>
        <strain evidence="1">MNA-CCFEE 5261</strain>
    </source>
</reference>
<dbReference type="Proteomes" id="UP001241377">
    <property type="component" value="Unassembled WGS sequence"/>
</dbReference>
<protein>
    <submittedName>
        <fullName evidence="1">Uncharacterized protein</fullName>
    </submittedName>
</protein>
<accession>A0ACC2VX18</accession>
<comment type="caution">
    <text evidence="1">The sequence shown here is derived from an EMBL/GenBank/DDBJ whole genome shotgun (WGS) entry which is preliminary data.</text>
</comment>
<gene>
    <name evidence="1" type="ORF">QFC19_004231</name>
</gene>